<dbReference type="Proteomes" id="UP000280434">
    <property type="component" value="Unassembled WGS sequence"/>
</dbReference>
<proteinExistence type="predicted"/>
<name>A0A494XT72_9BURK</name>
<organism evidence="2 3">
    <name type="scientific">Trinickia fusca</name>
    <dbReference type="NCBI Taxonomy" id="2419777"/>
    <lineage>
        <taxon>Bacteria</taxon>
        <taxon>Pseudomonadati</taxon>
        <taxon>Pseudomonadota</taxon>
        <taxon>Betaproteobacteria</taxon>
        <taxon>Burkholderiales</taxon>
        <taxon>Burkholderiaceae</taxon>
        <taxon>Trinickia</taxon>
    </lineage>
</organism>
<evidence type="ECO:0008006" key="4">
    <source>
        <dbReference type="Google" id="ProtNLM"/>
    </source>
</evidence>
<evidence type="ECO:0000256" key="1">
    <source>
        <dbReference type="SAM" id="SignalP"/>
    </source>
</evidence>
<sequence length="337" mass="35521">MGSSMAALGGFFIFIVSLFGAAMAHAADTASSTGGLTATSSPTMAKHAPANVPFGYVVTPFGYFHASCVRTIGERSVLQADGSVKEADGSVTRASACRYPHYTKDGVRLEGNALPSHPMMQSRSAKAPDVNGWLEASWYTNSAPYGGISAKWLVPSGPATNVGQVLYFFPGLEDAENVQTILQPVLGWNGFNDSAWTIASWNCCMGGNADHSNPVSVSTGDQIVGAIRGDCAAGSVCSTWDIVTTDNNNTQRTLLKQSSSYGQTFDWVMAGVVEVYGVSSCDHYPSNGFVDFTDVLVQDVNKQNTQVPWQSSGLMPSDAPACNYGVNVAPTSASLTF</sequence>
<comment type="caution">
    <text evidence="2">The sequence shown here is derived from an EMBL/GenBank/DDBJ whole genome shotgun (WGS) entry which is preliminary data.</text>
</comment>
<keyword evidence="1" id="KW-0732">Signal</keyword>
<gene>
    <name evidence="2" type="ORF">D7S89_00610</name>
</gene>
<accession>A0A494XT72</accession>
<dbReference type="AlphaFoldDB" id="A0A494XT72"/>
<feature type="chain" id="PRO_5019736657" description="DUF946 domain-containing protein" evidence="1">
    <location>
        <begin position="27"/>
        <end position="337"/>
    </location>
</feature>
<evidence type="ECO:0000313" key="2">
    <source>
        <dbReference type="EMBL" id="RKP52096.1"/>
    </source>
</evidence>
<dbReference type="EMBL" id="RBZV01000001">
    <property type="protein sequence ID" value="RKP52096.1"/>
    <property type="molecule type" value="Genomic_DNA"/>
</dbReference>
<feature type="signal peptide" evidence="1">
    <location>
        <begin position="1"/>
        <end position="26"/>
    </location>
</feature>
<protein>
    <recommendedName>
        <fullName evidence="4">DUF946 domain-containing protein</fullName>
    </recommendedName>
</protein>
<keyword evidence="3" id="KW-1185">Reference proteome</keyword>
<reference evidence="2 3" key="1">
    <citation type="submission" date="2018-10" db="EMBL/GenBank/DDBJ databases">
        <title>Paraburkholderia sp. 7MK8-2, isolated from soil.</title>
        <authorList>
            <person name="Gao Z.-H."/>
            <person name="Qiu L.-H."/>
        </authorList>
    </citation>
    <scope>NUCLEOTIDE SEQUENCE [LARGE SCALE GENOMIC DNA]</scope>
    <source>
        <strain evidence="2 3">7MK8-2</strain>
    </source>
</reference>
<evidence type="ECO:0000313" key="3">
    <source>
        <dbReference type="Proteomes" id="UP000280434"/>
    </source>
</evidence>